<dbReference type="RefSeq" id="WP_270027093.1">
    <property type="nucleotide sequence ID" value="NZ_JAPDDP010000040.1"/>
</dbReference>
<sequence length="213" mass="24490">MSDWYLDNAEKLHAANPRSFFIPSEEARNGLEKGDVVRMVFALHETRDDGMSGERMWVQVEGRDGDEYYGWLTNEPAAIRDISREDTVRFKAEHVIAIYDERTEPFEDLLAYVPKRLLEDDDLQPEVVHHDPEEEERPPRDDGQKSSGWDLLVGDETEEQLDADKLTMSNLLWLMERYPAFGELVFSGAREGTWVLKDGSYVSEAQMISATDS</sequence>
<protein>
    <submittedName>
        <fullName evidence="3">DUF2314 domain-containing protein</fullName>
    </submittedName>
</protein>
<reference evidence="3" key="1">
    <citation type="submission" date="2022-10" db="EMBL/GenBank/DDBJ databases">
        <title>The WGS of Solirubrobacter phytolaccae KCTC 29190.</title>
        <authorList>
            <person name="Jiang Z."/>
        </authorList>
    </citation>
    <scope>NUCLEOTIDE SEQUENCE</scope>
    <source>
        <strain evidence="3">KCTC 29190</strain>
    </source>
</reference>
<evidence type="ECO:0000259" key="2">
    <source>
        <dbReference type="Pfam" id="PF10077"/>
    </source>
</evidence>
<name>A0A9X3NAU4_9ACTN</name>
<dbReference type="PANTHER" id="PTHR38743">
    <property type="entry name" value="SIMILAR TO GLYOXYLASE I FAMILY PROTEIN"/>
    <property type="match status" value="1"/>
</dbReference>
<feature type="domain" description="DUF2314" evidence="2">
    <location>
        <begin position="36"/>
        <end position="95"/>
    </location>
</feature>
<comment type="caution">
    <text evidence="3">The sequence shown here is derived from an EMBL/GenBank/DDBJ whole genome shotgun (WGS) entry which is preliminary data.</text>
</comment>
<accession>A0A9X3NAU4</accession>
<keyword evidence="4" id="KW-1185">Reference proteome</keyword>
<evidence type="ECO:0000313" key="4">
    <source>
        <dbReference type="Proteomes" id="UP001147653"/>
    </source>
</evidence>
<feature type="region of interest" description="Disordered" evidence="1">
    <location>
        <begin position="123"/>
        <end position="149"/>
    </location>
</feature>
<dbReference type="PANTHER" id="PTHR38743:SF2">
    <property type="entry name" value="DUF2185 DOMAIN-CONTAINING PROTEIN"/>
    <property type="match status" value="1"/>
</dbReference>
<proteinExistence type="predicted"/>
<gene>
    <name evidence="3" type="ORF">OJ997_20550</name>
</gene>
<dbReference type="AlphaFoldDB" id="A0A9X3NAU4"/>
<dbReference type="Pfam" id="PF10077">
    <property type="entry name" value="DUF2314"/>
    <property type="match status" value="1"/>
</dbReference>
<dbReference type="Proteomes" id="UP001147653">
    <property type="component" value="Unassembled WGS sequence"/>
</dbReference>
<dbReference type="EMBL" id="JAPDDP010000040">
    <property type="protein sequence ID" value="MDA0182714.1"/>
    <property type="molecule type" value="Genomic_DNA"/>
</dbReference>
<evidence type="ECO:0000313" key="3">
    <source>
        <dbReference type="EMBL" id="MDA0182714.1"/>
    </source>
</evidence>
<feature type="compositionally biased region" description="Basic and acidic residues" evidence="1">
    <location>
        <begin position="127"/>
        <end position="144"/>
    </location>
</feature>
<dbReference type="InterPro" id="IPR018756">
    <property type="entry name" value="DUF2314"/>
</dbReference>
<organism evidence="3 4">
    <name type="scientific">Solirubrobacter phytolaccae</name>
    <dbReference type="NCBI Taxonomy" id="1404360"/>
    <lineage>
        <taxon>Bacteria</taxon>
        <taxon>Bacillati</taxon>
        <taxon>Actinomycetota</taxon>
        <taxon>Thermoleophilia</taxon>
        <taxon>Solirubrobacterales</taxon>
        <taxon>Solirubrobacteraceae</taxon>
        <taxon>Solirubrobacter</taxon>
    </lineage>
</organism>
<evidence type="ECO:0000256" key="1">
    <source>
        <dbReference type="SAM" id="MobiDB-lite"/>
    </source>
</evidence>